<dbReference type="EMBL" id="CM015712">
    <property type="protein sequence ID" value="KAF3707029.1"/>
    <property type="molecule type" value="Genomic_DNA"/>
</dbReference>
<keyword evidence="2" id="KW-1185">Reference proteome</keyword>
<dbReference type="Proteomes" id="UP000503349">
    <property type="component" value="Chromosome 1"/>
</dbReference>
<proteinExistence type="predicted"/>
<evidence type="ECO:0000313" key="2">
    <source>
        <dbReference type="Proteomes" id="UP000503349"/>
    </source>
</evidence>
<sequence>MPSSCGTAHNTVLNSWEFKLITVSHNREKLAEKGQKKNTGFAHYWHRSHYYPQ</sequence>
<dbReference type="AlphaFoldDB" id="A0A6G1QXI0"/>
<organism evidence="1 2">
    <name type="scientific">Channa argus</name>
    <name type="common">Northern snakehead</name>
    <name type="synonym">Ophicephalus argus</name>
    <dbReference type="NCBI Taxonomy" id="215402"/>
    <lineage>
        <taxon>Eukaryota</taxon>
        <taxon>Metazoa</taxon>
        <taxon>Chordata</taxon>
        <taxon>Craniata</taxon>
        <taxon>Vertebrata</taxon>
        <taxon>Euteleostomi</taxon>
        <taxon>Actinopterygii</taxon>
        <taxon>Neopterygii</taxon>
        <taxon>Teleostei</taxon>
        <taxon>Neoteleostei</taxon>
        <taxon>Acanthomorphata</taxon>
        <taxon>Anabantaria</taxon>
        <taxon>Anabantiformes</taxon>
        <taxon>Channoidei</taxon>
        <taxon>Channidae</taxon>
        <taxon>Channa</taxon>
    </lineage>
</organism>
<accession>A0A6G1QXI0</accession>
<reference evidence="2" key="2">
    <citation type="submission" date="2019-02" db="EMBL/GenBank/DDBJ databases">
        <title>Opniocepnalus argus Var Kimnra genome.</title>
        <authorList>
            <person name="Zhou C."/>
            <person name="Xiao S."/>
        </authorList>
    </citation>
    <scope>NUCLEOTIDE SEQUENCE [LARGE SCALE GENOMIC DNA]</scope>
</reference>
<gene>
    <name evidence="1" type="ORF">EXN66_Car000201</name>
</gene>
<evidence type="ECO:0000313" key="1">
    <source>
        <dbReference type="EMBL" id="KAF3707029.1"/>
    </source>
</evidence>
<reference evidence="1 2" key="1">
    <citation type="submission" date="2019-02" db="EMBL/GenBank/DDBJ databases">
        <title>Opniocepnalus argus genome.</title>
        <authorList>
            <person name="Zhou C."/>
            <person name="Xiao S."/>
        </authorList>
    </citation>
    <scope>NUCLEOTIDE SEQUENCE [LARGE SCALE GENOMIC DNA]</scope>
    <source>
        <strain evidence="1">OARG1902GOOAL</strain>
        <tissue evidence="1">Muscle</tissue>
    </source>
</reference>
<name>A0A6G1QXI0_CHAAH</name>
<protein>
    <submittedName>
        <fullName evidence="1">Uncharacterized protein</fullName>
    </submittedName>
</protein>